<dbReference type="OrthoDB" id="7239843at2759"/>
<feature type="region of interest" description="Disordered" evidence="6">
    <location>
        <begin position="261"/>
        <end position="298"/>
    </location>
</feature>
<keyword evidence="3" id="KW-0863">Zinc-finger</keyword>
<dbReference type="InterPro" id="IPR052035">
    <property type="entry name" value="ZnF_BED_domain_contain"/>
</dbReference>
<protein>
    <recommendedName>
        <fullName evidence="9">BED-type domain-containing protein</fullName>
    </recommendedName>
</protein>
<evidence type="ECO:0000256" key="1">
    <source>
        <dbReference type="ARBA" id="ARBA00004123"/>
    </source>
</evidence>
<proteinExistence type="predicted"/>
<dbReference type="GO" id="GO:0008270">
    <property type="term" value="F:zinc ion binding"/>
    <property type="evidence" value="ECO:0007669"/>
    <property type="project" value="UniProtKB-KW"/>
</dbReference>
<comment type="caution">
    <text evidence="7">The sequence shown here is derived from an EMBL/GenBank/DDBJ whole genome shotgun (WGS) entry which is preliminary data.</text>
</comment>
<feature type="compositionally biased region" description="Acidic residues" evidence="6">
    <location>
        <begin position="267"/>
        <end position="298"/>
    </location>
</feature>
<dbReference type="EMBL" id="BDGG01000019">
    <property type="protein sequence ID" value="GAV08886.1"/>
    <property type="molecule type" value="Genomic_DNA"/>
</dbReference>
<dbReference type="Proteomes" id="UP000186922">
    <property type="component" value="Unassembled WGS sequence"/>
</dbReference>
<evidence type="ECO:0000313" key="7">
    <source>
        <dbReference type="EMBL" id="GAV08886.1"/>
    </source>
</evidence>
<dbReference type="InterPro" id="IPR012337">
    <property type="entry name" value="RNaseH-like_sf"/>
</dbReference>
<keyword evidence="4" id="KW-0862">Zinc</keyword>
<sequence>MTDSSVTSMEIDLEEDDGQPSDPTRKKNDRKAKDFYKAFFTSPTSAKESKNSKIVVINYGHCKLCKKGKPKNGYSNFKTHVLKLHGKDKDVSNFLKEGGPKTAKPDSTLDDYVVDMKKKRLGRKHPKQIWLDEAWPKRHRIVRTLLHRQHRKIKEKLQSLLTKAVAVAFNLDIWSSKRMRGNMGISVHFVNEKFRLRNLLLACPRFKRSHTAEEILNLAVEVIADFNLLHKVFYVGTDNGSNIVAAFKDWFPQFYEFSGASNKTDEEGSDTQIEPDDESEIASDDELDLEPVDPEELNTESGLANEVADLMFQKYCLVPDRKILVNALFA</sequence>
<dbReference type="AlphaFoldDB" id="A0A1D1W6E7"/>
<dbReference type="STRING" id="947166.A0A1D1W6E7"/>
<name>A0A1D1W6E7_RAMVA</name>
<reference evidence="7 8" key="1">
    <citation type="journal article" date="2016" name="Nat. Commun.">
        <title>Extremotolerant tardigrade genome and improved radiotolerance of human cultured cells by tardigrade-unique protein.</title>
        <authorList>
            <person name="Hashimoto T."/>
            <person name="Horikawa D.D."/>
            <person name="Saito Y."/>
            <person name="Kuwahara H."/>
            <person name="Kozuka-Hata H."/>
            <person name="Shin-I T."/>
            <person name="Minakuchi Y."/>
            <person name="Ohishi K."/>
            <person name="Motoyama A."/>
            <person name="Aizu T."/>
            <person name="Enomoto A."/>
            <person name="Kondo K."/>
            <person name="Tanaka S."/>
            <person name="Hara Y."/>
            <person name="Koshikawa S."/>
            <person name="Sagara H."/>
            <person name="Miura T."/>
            <person name="Yokobori S."/>
            <person name="Miyagawa K."/>
            <person name="Suzuki Y."/>
            <person name="Kubo T."/>
            <person name="Oyama M."/>
            <person name="Kohara Y."/>
            <person name="Fujiyama A."/>
            <person name="Arakawa K."/>
            <person name="Katayama T."/>
            <person name="Toyoda A."/>
            <person name="Kunieda T."/>
        </authorList>
    </citation>
    <scope>NUCLEOTIDE SEQUENCE [LARGE SCALE GENOMIC DNA]</scope>
    <source>
        <strain evidence="7 8">YOKOZUNA-1</strain>
    </source>
</reference>
<evidence type="ECO:0000256" key="5">
    <source>
        <dbReference type="ARBA" id="ARBA00023242"/>
    </source>
</evidence>
<evidence type="ECO:0000256" key="2">
    <source>
        <dbReference type="ARBA" id="ARBA00022723"/>
    </source>
</evidence>
<keyword evidence="8" id="KW-1185">Reference proteome</keyword>
<evidence type="ECO:0000256" key="6">
    <source>
        <dbReference type="SAM" id="MobiDB-lite"/>
    </source>
</evidence>
<dbReference type="GO" id="GO:0005634">
    <property type="term" value="C:nucleus"/>
    <property type="evidence" value="ECO:0007669"/>
    <property type="project" value="UniProtKB-SubCell"/>
</dbReference>
<dbReference type="SUPFAM" id="SSF53098">
    <property type="entry name" value="Ribonuclease H-like"/>
    <property type="match status" value="1"/>
</dbReference>
<comment type="subcellular location">
    <subcellularLocation>
        <location evidence="1">Nucleus</location>
    </subcellularLocation>
</comment>
<organism evidence="7 8">
    <name type="scientific">Ramazzottius varieornatus</name>
    <name type="common">Water bear</name>
    <name type="synonym">Tardigrade</name>
    <dbReference type="NCBI Taxonomy" id="947166"/>
    <lineage>
        <taxon>Eukaryota</taxon>
        <taxon>Metazoa</taxon>
        <taxon>Ecdysozoa</taxon>
        <taxon>Tardigrada</taxon>
        <taxon>Eutardigrada</taxon>
        <taxon>Parachela</taxon>
        <taxon>Hypsibioidea</taxon>
        <taxon>Ramazzottiidae</taxon>
        <taxon>Ramazzottius</taxon>
    </lineage>
</organism>
<feature type="region of interest" description="Disordered" evidence="6">
    <location>
        <begin position="1"/>
        <end position="30"/>
    </location>
</feature>
<evidence type="ECO:0008006" key="9">
    <source>
        <dbReference type="Google" id="ProtNLM"/>
    </source>
</evidence>
<evidence type="ECO:0000256" key="4">
    <source>
        <dbReference type="ARBA" id="ARBA00022833"/>
    </source>
</evidence>
<evidence type="ECO:0000313" key="8">
    <source>
        <dbReference type="Proteomes" id="UP000186922"/>
    </source>
</evidence>
<accession>A0A1D1W6E7</accession>
<gene>
    <name evidence="7" type="primary">RvY_18512-1</name>
    <name evidence="7" type="synonym">RvY_18512.1</name>
    <name evidence="7" type="ORF">RvY_18512</name>
</gene>
<keyword evidence="5" id="KW-0539">Nucleus</keyword>
<keyword evidence="2" id="KW-0479">Metal-binding</keyword>
<evidence type="ECO:0000256" key="3">
    <source>
        <dbReference type="ARBA" id="ARBA00022771"/>
    </source>
</evidence>
<dbReference type="PANTHER" id="PTHR46481:SF10">
    <property type="entry name" value="ZINC FINGER BED DOMAIN-CONTAINING PROTEIN 39"/>
    <property type="match status" value="1"/>
</dbReference>
<dbReference type="PANTHER" id="PTHR46481">
    <property type="entry name" value="ZINC FINGER BED DOMAIN-CONTAINING PROTEIN 4"/>
    <property type="match status" value="1"/>
</dbReference>